<dbReference type="InterPro" id="IPR033248">
    <property type="entry name" value="Transketolase_C"/>
</dbReference>
<feature type="domain" description="Transketolase-like pyrimidine-binding" evidence="1">
    <location>
        <begin position="12"/>
        <end position="178"/>
    </location>
</feature>
<dbReference type="Proteomes" id="UP001060164">
    <property type="component" value="Chromosome"/>
</dbReference>
<dbReference type="SMART" id="SM00861">
    <property type="entry name" value="Transket_pyr"/>
    <property type="match status" value="1"/>
</dbReference>
<dbReference type="InterPro" id="IPR009014">
    <property type="entry name" value="Transketo_C/PFOR_II"/>
</dbReference>
<name>A0ABY5VEY0_9FIRM</name>
<keyword evidence="3" id="KW-1185">Reference proteome</keyword>
<accession>A0ABY5VEY0</accession>
<dbReference type="PANTHER" id="PTHR43825">
    <property type="entry name" value="PYRUVATE DEHYDROGENASE E1 COMPONENT"/>
    <property type="match status" value="1"/>
</dbReference>
<dbReference type="PANTHER" id="PTHR43825:SF1">
    <property type="entry name" value="TRANSKETOLASE-LIKE PYRIMIDINE-BINDING DOMAIN-CONTAINING PROTEIN"/>
    <property type="match status" value="1"/>
</dbReference>
<dbReference type="CDD" id="cd07033">
    <property type="entry name" value="TPP_PYR_DXS_TK_like"/>
    <property type="match status" value="1"/>
</dbReference>
<proteinExistence type="predicted"/>
<evidence type="ECO:0000313" key="3">
    <source>
        <dbReference type="Proteomes" id="UP001060164"/>
    </source>
</evidence>
<dbReference type="Gene3D" id="3.40.50.920">
    <property type="match status" value="1"/>
</dbReference>
<organism evidence="2 3">
    <name type="scientific">Ruminococcus gauvreauii</name>
    <dbReference type="NCBI Taxonomy" id="438033"/>
    <lineage>
        <taxon>Bacteria</taxon>
        <taxon>Bacillati</taxon>
        <taxon>Bacillota</taxon>
        <taxon>Clostridia</taxon>
        <taxon>Eubacteriales</taxon>
        <taxon>Oscillospiraceae</taxon>
        <taxon>Ruminococcus</taxon>
    </lineage>
</organism>
<dbReference type="SUPFAM" id="SSF52518">
    <property type="entry name" value="Thiamin diphosphate-binding fold (THDP-binding)"/>
    <property type="match status" value="1"/>
</dbReference>
<dbReference type="EMBL" id="CP102290">
    <property type="protein sequence ID" value="UWP58568.1"/>
    <property type="molecule type" value="Genomic_DNA"/>
</dbReference>
<dbReference type="InterPro" id="IPR005475">
    <property type="entry name" value="Transketolase-like_Pyr-bd"/>
</dbReference>
<reference evidence="2" key="1">
    <citation type="journal article" date="2022" name="Cell">
        <title>Design, construction, and in vivo augmentation of a complex gut microbiome.</title>
        <authorList>
            <person name="Cheng A.G."/>
            <person name="Ho P.Y."/>
            <person name="Aranda-Diaz A."/>
            <person name="Jain S."/>
            <person name="Yu F.B."/>
            <person name="Meng X."/>
            <person name="Wang M."/>
            <person name="Iakiviak M."/>
            <person name="Nagashima K."/>
            <person name="Zhao A."/>
            <person name="Murugkar P."/>
            <person name="Patil A."/>
            <person name="Atabakhsh K."/>
            <person name="Weakley A."/>
            <person name="Yan J."/>
            <person name="Brumbaugh A.R."/>
            <person name="Higginbottom S."/>
            <person name="Dimas A."/>
            <person name="Shiver A.L."/>
            <person name="Deutschbauer A."/>
            <person name="Neff N."/>
            <person name="Sonnenburg J.L."/>
            <person name="Huang K.C."/>
            <person name="Fischbach M.A."/>
        </authorList>
    </citation>
    <scope>NUCLEOTIDE SEQUENCE</scope>
    <source>
        <strain evidence="2">DSM 19829</strain>
    </source>
</reference>
<evidence type="ECO:0000259" key="1">
    <source>
        <dbReference type="SMART" id="SM00861"/>
    </source>
</evidence>
<gene>
    <name evidence="2" type="ORF">NQ502_14450</name>
</gene>
<dbReference type="Gene3D" id="3.40.50.970">
    <property type="match status" value="1"/>
</dbReference>
<dbReference type="SUPFAM" id="SSF52922">
    <property type="entry name" value="TK C-terminal domain-like"/>
    <property type="match status" value="1"/>
</dbReference>
<evidence type="ECO:0000313" key="2">
    <source>
        <dbReference type="EMBL" id="UWP58568.1"/>
    </source>
</evidence>
<protein>
    <submittedName>
        <fullName evidence="2">Transketolase family protein</fullName>
    </submittedName>
</protein>
<dbReference type="Pfam" id="PF02780">
    <property type="entry name" value="Transketolase_C"/>
    <property type="match status" value="1"/>
</dbReference>
<dbReference type="RefSeq" id="WP_028530239.1">
    <property type="nucleotide sequence ID" value="NZ_CABLBR010000050.1"/>
</dbReference>
<dbReference type="Pfam" id="PF02779">
    <property type="entry name" value="Transket_pyr"/>
    <property type="match status" value="1"/>
</dbReference>
<dbReference type="InterPro" id="IPR029061">
    <property type="entry name" value="THDP-binding"/>
</dbReference>
<dbReference type="InterPro" id="IPR051157">
    <property type="entry name" value="PDH/Transketolase"/>
</dbReference>
<sequence length="321" mass="34611">MKIVYNGEMESRAFKDILGKEIPALAEKDPDVIYLDADLMSCIGTAKWGAANPDRAINCGIAEGNMMGVAAGLASQGFKPIAHTFGPFASRRCFDQVFLSAGYTGNDITVIGTDAGICAAFNGGTHMPFEDMALYRAIPTATVIDIADANQLTSVLHQVNDIEGVKYIRCGRKMAAKVYGDGEEMPIGKGITLREGKDAVVFATGIMIHEAFMAAEELAKEGIEIAIVDMFTVKPLDKECALKYAKETGAVVTAENHNKIGGLFSAVTEALATEIEVPVEYVAVEDVYGEVGPQDYLRERFDLTSDHIVRKVKKAISRKAK</sequence>